<evidence type="ECO:0000256" key="6">
    <source>
        <dbReference type="SAM" id="Phobius"/>
    </source>
</evidence>
<evidence type="ECO:0000256" key="2">
    <source>
        <dbReference type="ARBA" id="ARBA00022475"/>
    </source>
</evidence>
<evidence type="ECO:0000259" key="7">
    <source>
        <dbReference type="Pfam" id="PF00482"/>
    </source>
</evidence>
<sequence length="325" mass="36574">MEYIQGLLLSFTDNKVMVEWVIYIVAATAGVTLAMAFYYFFSGIYSPVKAQIDKLKKQPLSATHQQEDYTTTLEHNLNKLKYLPLINNRFSGDKATRKLLIHAGYHSTNALKIFNALKLMSMLSGVTLAIVVMKFSGGISMLVTLYIFAFIIGLTYILPALILHKLADRRMKELRKFFPDALDLLIVCCEAGLGLLEAFQRVKNELEFVHPTLAHELGLVCSKVRVGLSMQQALQEFSDRTGLEDIRGLNSVIVQSLRLGTGVAETIRVYADEYRDKRLQAAEENAAKLGVKMIFPMMFCIWPSFFIVAIGPAVLKVMNVWDKAF</sequence>
<dbReference type="InterPro" id="IPR018076">
    <property type="entry name" value="T2SS_GspF_dom"/>
</dbReference>
<keyword evidence="9" id="KW-1185">Reference proteome</keyword>
<comment type="caution">
    <text evidence="8">The sequence shown here is derived from an EMBL/GenBank/DDBJ whole genome shotgun (WGS) entry which is preliminary data.</text>
</comment>
<keyword evidence="5 6" id="KW-0472">Membrane</keyword>
<evidence type="ECO:0000313" key="9">
    <source>
        <dbReference type="Proteomes" id="UP000197068"/>
    </source>
</evidence>
<organism evidence="8 9">
    <name type="scientific">Colwellia marinimaniae</name>
    <dbReference type="NCBI Taxonomy" id="1513592"/>
    <lineage>
        <taxon>Bacteria</taxon>
        <taxon>Pseudomonadati</taxon>
        <taxon>Pseudomonadota</taxon>
        <taxon>Gammaproteobacteria</taxon>
        <taxon>Alteromonadales</taxon>
        <taxon>Colwelliaceae</taxon>
        <taxon>Colwellia</taxon>
    </lineage>
</organism>
<accession>A0ABQ0MR76</accession>
<dbReference type="Pfam" id="PF00482">
    <property type="entry name" value="T2SSF"/>
    <property type="match status" value="1"/>
</dbReference>
<reference evidence="8 9" key="1">
    <citation type="submission" date="2017-06" db="EMBL/GenBank/DDBJ databases">
        <title>Whole Genome Sequences of Colwellia marinimaniae MTCD1.</title>
        <authorList>
            <person name="Kusumoto H."/>
            <person name="Inoue M."/>
            <person name="Tanikawa K."/>
            <person name="Maeji H."/>
            <person name="Cameron J.H."/>
            <person name="Bartlett D.H."/>
        </authorList>
    </citation>
    <scope>NUCLEOTIDE SEQUENCE [LARGE SCALE GENOMIC DNA]</scope>
    <source>
        <strain evidence="8 9">MTCD1</strain>
    </source>
</reference>
<gene>
    <name evidence="8" type="ORF">MTCD1_00475</name>
</gene>
<feature type="transmembrane region" description="Helical" evidence="6">
    <location>
        <begin position="20"/>
        <end position="41"/>
    </location>
</feature>
<dbReference type="RefSeq" id="WP_057179955.1">
    <property type="nucleotide sequence ID" value="NZ_BDQM01000002.1"/>
</dbReference>
<feature type="domain" description="Type II secretion system protein GspF" evidence="7">
    <location>
        <begin position="182"/>
        <end position="309"/>
    </location>
</feature>
<evidence type="ECO:0000256" key="4">
    <source>
        <dbReference type="ARBA" id="ARBA00022989"/>
    </source>
</evidence>
<feature type="transmembrane region" description="Helical" evidence="6">
    <location>
        <begin position="119"/>
        <end position="139"/>
    </location>
</feature>
<feature type="transmembrane region" description="Helical" evidence="6">
    <location>
        <begin position="145"/>
        <end position="167"/>
    </location>
</feature>
<name>A0ABQ0MR76_9GAMM</name>
<proteinExistence type="predicted"/>
<evidence type="ECO:0000256" key="5">
    <source>
        <dbReference type="ARBA" id="ARBA00023136"/>
    </source>
</evidence>
<evidence type="ECO:0000256" key="3">
    <source>
        <dbReference type="ARBA" id="ARBA00022692"/>
    </source>
</evidence>
<comment type="subcellular location">
    <subcellularLocation>
        <location evidence="1">Cell membrane</location>
        <topology evidence="1">Multi-pass membrane protein</topology>
    </subcellularLocation>
</comment>
<dbReference type="EMBL" id="BDQM01000002">
    <property type="protein sequence ID" value="GAW94877.1"/>
    <property type="molecule type" value="Genomic_DNA"/>
</dbReference>
<keyword evidence="3 6" id="KW-0812">Transmembrane</keyword>
<dbReference type="PANTHER" id="PTHR35007">
    <property type="entry name" value="INTEGRAL MEMBRANE PROTEIN-RELATED"/>
    <property type="match status" value="1"/>
</dbReference>
<protein>
    <submittedName>
        <fullName evidence="8">Pilus assembly protein TadC</fullName>
    </submittedName>
</protein>
<keyword evidence="4 6" id="KW-1133">Transmembrane helix</keyword>
<dbReference type="Proteomes" id="UP000197068">
    <property type="component" value="Unassembled WGS sequence"/>
</dbReference>
<evidence type="ECO:0000256" key="1">
    <source>
        <dbReference type="ARBA" id="ARBA00004651"/>
    </source>
</evidence>
<evidence type="ECO:0000313" key="8">
    <source>
        <dbReference type="EMBL" id="GAW94877.1"/>
    </source>
</evidence>
<keyword evidence="2" id="KW-1003">Cell membrane</keyword>
<feature type="transmembrane region" description="Helical" evidence="6">
    <location>
        <begin position="294"/>
        <end position="315"/>
    </location>
</feature>
<dbReference type="PANTHER" id="PTHR35007:SF2">
    <property type="entry name" value="PILUS ASSEMBLE PROTEIN"/>
    <property type="match status" value="1"/>
</dbReference>